<proteinExistence type="predicted"/>
<feature type="region of interest" description="Disordered" evidence="1">
    <location>
        <begin position="121"/>
        <end position="247"/>
    </location>
</feature>
<gene>
    <name evidence="2" type="ORF">UFOPK3752_01539</name>
</gene>
<name>A0A6J7K3Y0_9ZZZZ</name>
<reference evidence="2" key="1">
    <citation type="submission" date="2020-05" db="EMBL/GenBank/DDBJ databases">
        <authorList>
            <person name="Chiriac C."/>
            <person name="Salcher M."/>
            <person name="Ghai R."/>
            <person name="Kavagutti S V."/>
        </authorList>
    </citation>
    <scope>NUCLEOTIDE SEQUENCE</scope>
</reference>
<accession>A0A6J7K3Y0</accession>
<organism evidence="2">
    <name type="scientific">freshwater metagenome</name>
    <dbReference type="NCBI Taxonomy" id="449393"/>
    <lineage>
        <taxon>unclassified sequences</taxon>
        <taxon>metagenomes</taxon>
        <taxon>ecological metagenomes</taxon>
    </lineage>
</organism>
<dbReference type="AlphaFoldDB" id="A0A6J7K3Y0"/>
<feature type="region of interest" description="Disordered" evidence="1">
    <location>
        <begin position="81"/>
        <end position="100"/>
    </location>
</feature>
<feature type="compositionally biased region" description="Low complexity" evidence="1">
    <location>
        <begin position="218"/>
        <end position="240"/>
    </location>
</feature>
<evidence type="ECO:0000313" key="2">
    <source>
        <dbReference type="EMBL" id="CAB4949062.1"/>
    </source>
</evidence>
<dbReference type="EMBL" id="CAFBND010000068">
    <property type="protein sequence ID" value="CAB4949062.1"/>
    <property type="molecule type" value="Genomic_DNA"/>
</dbReference>
<protein>
    <submittedName>
        <fullName evidence="2">Unannotated protein</fullName>
    </submittedName>
</protein>
<feature type="compositionally biased region" description="Low complexity" evidence="1">
    <location>
        <begin position="181"/>
        <end position="195"/>
    </location>
</feature>
<sequence>MHQLGIKPELVDLLHHGNRVRAITREQGLARAHGDTPAREGWCQRGVDGRRKQPGLSIAIEDTTVLGDDVVDMVVDVRPIGPQFGEHTPGDKENATAAHPCSRQRIEHVLRGALAVEGQRAVEVDGQGPKDAGHSTTPTESTRTGGPRQTDPITTSPAVADRPRSPPCDGIGARTVESRRSTGTSTTSGQSPRTGITTSLRRLNHGVQGGSKRAKRGAPVTSNPAASAAASNLAAWPSNADLDQRPE</sequence>
<evidence type="ECO:0000256" key="1">
    <source>
        <dbReference type="SAM" id="MobiDB-lite"/>
    </source>
</evidence>
<feature type="compositionally biased region" description="Polar residues" evidence="1">
    <location>
        <begin position="134"/>
        <end position="144"/>
    </location>
</feature>